<reference evidence="5 6" key="1">
    <citation type="submission" date="2019-07" db="EMBL/GenBank/DDBJ databases">
        <title>Whole genome shotgun sequence of Novosphingobium sediminis NBRC 106119.</title>
        <authorList>
            <person name="Hosoyama A."/>
            <person name="Uohara A."/>
            <person name="Ohji S."/>
            <person name="Ichikawa N."/>
        </authorList>
    </citation>
    <scope>NUCLEOTIDE SEQUENCE [LARGE SCALE GENOMIC DNA]</scope>
    <source>
        <strain evidence="5 6">NBRC 106119</strain>
    </source>
</reference>
<dbReference type="FunFam" id="3.40.50.720:FF:000084">
    <property type="entry name" value="Short-chain dehydrogenase reductase"/>
    <property type="match status" value="1"/>
</dbReference>
<sequence length="306" mass="33638">MKDFAGRTAFVTGGANGVGIGLVRQLLNEGCKVAIADIRQDSIDKALASLDNREVMGVQLDVSSRDAFKAAADEVEAAFGPVSILCNNAGVNLFQPIEESSYDDWDWLLGVNLHGVINGVMTFVPRMVSRVKAGQQKGGHVVNTASMAAFLAAGSPGIYNTTKFAVRGLSESLHYSLLQYEIGVSVLCPGLVKSYIYASDDIRPDELKGAMKPVNSEAVERLAGIHEFGMEPDVIGTRVIEAMKANRLHIFSHPDHKEEMREIFDEIIAEYQDYPKDPGHDQRVAFEKFRRDAFAEARRKSREAKF</sequence>
<comment type="similarity">
    <text evidence="1 4">Belongs to the short-chain dehydrogenases/reductases (SDR) family.</text>
</comment>
<dbReference type="PRINTS" id="PR00081">
    <property type="entry name" value="GDHRDH"/>
</dbReference>
<dbReference type="Gene3D" id="3.40.50.720">
    <property type="entry name" value="NAD(P)-binding Rossmann-like Domain"/>
    <property type="match status" value="1"/>
</dbReference>
<dbReference type="Gene3D" id="6.10.250.840">
    <property type="match status" value="1"/>
</dbReference>
<dbReference type="EMBL" id="BJYR01000007">
    <property type="protein sequence ID" value="GEN99250.1"/>
    <property type="molecule type" value="Genomic_DNA"/>
</dbReference>
<dbReference type="OrthoDB" id="7191281at2"/>
<gene>
    <name evidence="5" type="ORF">NSE01_10830</name>
</gene>
<evidence type="ECO:0000256" key="4">
    <source>
        <dbReference type="RuleBase" id="RU000363"/>
    </source>
</evidence>
<dbReference type="PRINTS" id="PR00080">
    <property type="entry name" value="SDRFAMILY"/>
</dbReference>
<keyword evidence="3" id="KW-0560">Oxidoreductase</keyword>
<dbReference type="InterPro" id="IPR002347">
    <property type="entry name" value="SDR_fam"/>
</dbReference>
<protein>
    <submittedName>
        <fullName evidence="5">Short-chain dehydrogenase</fullName>
    </submittedName>
</protein>
<dbReference type="CDD" id="cd05233">
    <property type="entry name" value="SDR_c"/>
    <property type="match status" value="1"/>
</dbReference>
<evidence type="ECO:0000313" key="5">
    <source>
        <dbReference type="EMBL" id="GEN99250.1"/>
    </source>
</evidence>
<dbReference type="Pfam" id="PF00106">
    <property type="entry name" value="adh_short"/>
    <property type="match status" value="1"/>
</dbReference>
<keyword evidence="2" id="KW-0521">NADP</keyword>
<dbReference type="PANTHER" id="PTHR43391">
    <property type="entry name" value="RETINOL DEHYDROGENASE-RELATED"/>
    <property type="match status" value="1"/>
</dbReference>
<dbReference type="SUPFAM" id="SSF51735">
    <property type="entry name" value="NAD(P)-binding Rossmann-fold domains"/>
    <property type="match status" value="1"/>
</dbReference>
<dbReference type="GO" id="GO:0016491">
    <property type="term" value="F:oxidoreductase activity"/>
    <property type="evidence" value="ECO:0007669"/>
    <property type="project" value="UniProtKB-KW"/>
</dbReference>
<dbReference type="PANTHER" id="PTHR43391:SF14">
    <property type="entry name" value="DEHYDROGENASE_REDUCTASE SDR FAMILY PROTEIN 7-LIKE"/>
    <property type="match status" value="1"/>
</dbReference>
<name>A0A512AHP7_9SPHN</name>
<organism evidence="5 6">
    <name type="scientific">Novosphingobium sediminis</name>
    <dbReference type="NCBI Taxonomy" id="707214"/>
    <lineage>
        <taxon>Bacteria</taxon>
        <taxon>Pseudomonadati</taxon>
        <taxon>Pseudomonadota</taxon>
        <taxon>Alphaproteobacteria</taxon>
        <taxon>Sphingomonadales</taxon>
        <taxon>Sphingomonadaceae</taxon>
        <taxon>Novosphingobium</taxon>
    </lineage>
</organism>
<evidence type="ECO:0000256" key="2">
    <source>
        <dbReference type="ARBA" id="ARBA00022857"/>
    </source>
</evidence>
<proteinExistence type="inferred from homology"/>
<evidence type="ECO:0000256" key="3">
    <source>
        <dbReference type="ARBA" id="ARBA00023002"/>
    </source>
</evidence>
<evidence type="ECO:0000313" key="6">
    <source>
        <dbReference type="Proteomes" id="UP000321464"/>
    </source>
</evidence>
<accession>A0A512AHP7</accession>
<dbReference type="Proteomes" id="UP000321464">
    <property type="component" value="Unassembled WGS sequence"/>
</dbReference>
<comment type="caution">
    <text evidence="5">The sequence shown here is derived from an EMBL/GenBank/DDBJ whole genome shotgun (WGS) entry which is preliminary data.</text>
</comment>
<dbReference type="RefSeq" id="WP_147158602.1">
    <property type="nucleotide sequence ID" value="NZ_BJYR01000007.1"/>
</dbReference>
<evidence type="ECO:0000256" key="1">
    <source>
        <dbReference type="ARBA" id="ARBA00006484"/>
    </source>
</evidence>
<dbReference type="AlphaFoldDB" id="A0A512AHP7"/>
<keyword evidence="6" id="KW-1185">Reference proteome</keyword>
<dbReference type="InterPro" id="IPR036291">
    <property type="entry name" value="NAD(P)-bd_dom_sf"/>
</dbReference>